<dbReference type="InterPro" id="IPR008521">
    <property type="entry name" value="Mg_trans_NIPA"/>
</dbReference>
<feature type="transmembrane region" description="Helical" evidence="5">
    <location>
        <begin position="199"/>
        <end position="224"/>
    </location>
</feature>
<evidence type="ECO:0000256" key="4">
    <source>
        <dbReference type="ARBA" id="ARBA00023136"/>
    </source>
</evidence>
<dbReference type="Pfam" id="PF05653">
    <property type="entry name" value="Mg_trans_NIPA"/>
    <property type="match status" value="1"/>
</dbReference>
<evidence type="ECO:0000313" key="6">
    <source>
        <dbReference type="EMBL" id="CAG8498265.1"/>
    </source>
</evidence>
<dbReference type="EMBL" id="CAJVPK010000350">
    <property type="protein sequence ID" value="CAG8498265.1"/>
    <property type="molecule type" value="Genomic_DNA"/>
</dbReference>
<evidence type="ECO:0000256" key="1">
    <source>
        <dbReference type="ARBA" id="ARBA00004141"/>
    </source>
</evidence>
<organism evidence="6 7">
    <name type="scientific">Diversispora eburnea</name>
    <dbReference type="NCBI Taxonomy" id="1213867"/>
    <lineage>
        <taxon>Eukaryota</taxon>
        <taxon>Fungi</taxon>
        <taxon>Fungi incertae sedis</taxon>
        <taxon>Mucoromycota</taxon>
        <taxon>Glomeromycotina</taxon>
        <taxon>Glomeromycetes</taxon>
        <taxon>Diversisporales</taxon>
        <taxon>Diversisporaceae</taxon>
        <taxon>Diversispora</taxon>
    </lineage>
</organism>
<dbReference type="AlphaFoldDB" id="A0A9N9EY64"/>
<feature type="transmembrane region" description="Helical" evidence="5">
    <location>
        <begin position="91"/>
        <end position="112"/>
    </location>
</feature>
<protein>
    <submittedName>
        <fullName evidence="6">11047_t:CDS:1</fullName>
    </submittedName>
</protein>
<name>A0A9N9EY64_9GLOM</name>
<sequence length="566" mass="64003">MWFNLPEFKSFTGIIFAVTGNILISVSLNIQRIVNNEFQKSKIDQFNSGPSLYNSRVNSEHTYDSSTNSEGYEVLLDPDQYDKFNYFHSKAWWAGIFLMIIGEISNFIAFAFSPTSVVIILGMVALISNVILAPFMLKETFRSQDLLGILIAILSFEEIYSAIQQPQFIYYLIITGILALLLICLSAKIGSKFIIIDLLLAAIFGGYSVISAKAISSLLIMKFFSIFGNFITYFLLLMFIGTAVLQIKYLNRSLKRFDSTEIIPKQFVLFIISAIIGSAILYNDFAEMKFYEFLNFLIGCLFTFIGVYLITSNRTKSKGYLNENSSFLDSVRRSNNIFTEPFRQPSLPNSEVDVNNYSSSATEQRFSSSYQQRWCAISERDNPSIPLLRNYSLSRNEDILNSIVYGMTSISFTAMFCQILNSVGARHLHALGLVIEKRYGEESFNNQRNYGALNNSNSIITSSSPHHNNGVNNYNDSLIDNGSESCETDSKSLSTSYSNSSYFNSEYIEDDDRTVSGLTFLTNDSNFGIYFGETSSSVYNEFSGFDDFYQSDDMDNLDNLPDLPLR</sequence>
<dbReference type="SUPFAM" id="SSF103481">
    <property type="entry name" value="Multidrug resistance efflux transporter EmrE"/>
    <property type="match status" value="1"/>
</dbReference>
<dbReference type="GO" id="GO:0016020">
    <property type="term" value="C:membrane"/>
    <property type="evidence" value="ECO:0007669"/>
    <property type="project" value="UniProtKB-SubCell"/>
</dbReference>
<feature type="transmembrane region" description="Helical" evidence="5">
    <location>
        <begin position="118"/>
        <end position="137"/>
    </location>
</feature>
<reference evidence="6" key="1">
    <citation type="submission" date="2021-06" db="EMBL/GenBank/DDBJ databases">
        <authorList>
            <person name="Kallberg Y."/>
            <person name="Tangrot J."/>
            <person name="Rosling A."/>
        </authorList>
    </citation>
    <scope>NUCLEOTIDE SEQUENCE</scope>
    <source>
        <strain evidence="6">AZ414A</strain>
    </source>
</reference>
<feature type="transmembrane region" description="Helical" evidence="5">
    <location>
        <begin position="293"/>
        <end position="311"/>
    </location>
</feature>
<evidence type="ECO:0000256" key="2">
    <source>
        <dbReference type="ARBA" id="ARBA00022692"/>
    </source>
</evidence>
<dbReference type="OrthoDB" id="165382at2759"/>
<gene>
    <name evidence="6" type="ORF">DEBURN_LOCUS4537</name>
</gene>
<proteinExistence type="predicted"/>
<dbReference type="GO" id="GO:0015095">
    <property type="term" value="F:magnesium ion transmembrane transporter activity"/>
    <property type="evidence" value="ECO:0007669"/>
    <property type="project" value="InterPro"/>
</dbReference>
<keyword evidence="7" id="KW-1185">Reference proteome</keyword>
<feature type="transmembrane region" description="Helical" evidence="5">
    <location>
        <begin position="169"/>
        <end position="187"/>
    </location>
</feature>
<dbReference type="InterPro" id="IPR037185">
    <property type="entry name" value="EmrE-like"/>
</dbReference>
<evidence type="ECO:0000313" key="7">
    <source>
        <dbReference type="Proteomes" id="UP000789706"/>
    </source>
</evidence>
<evidence type="ECO:0000256" key="3">
    <source>
        <dbReference type="ARBA" id="ARBA00022989"/>
    </source>
</evidence>
<dbReference type="Proteomes" id="UP000789706">
    <property type="component" value="Unassembled WGS sequence"/>
</dbReference>
<keyword evidence="3 5" id="KW-1133">Transmembrane helix</keyword>
<keyword evidence="2 5" id="KW-0812">Transmembrane</keyword>
<feature type="transmembrane region" description="Helical" evidence="5">
    <location>
        <begin position="12"/>
        <end position="30"/>
    </location>
</feature>
<evidence type="ECO:0000256" key="5">
    <source>
        <dbReference type="SAM" id="Phobius"/>
    </source>
</evidence>
<feature type="transmembrane region" description="Helical" evidence="5">
    <location>
        <begin position="230"/>
        <end position="250"/>
    </location>
</feature>
<comment type="caution">
    <text evidence="6">The sequence shown here is derived from an EMBL/GenBank/DDBJ whole genome shotgun (WGS) entry which is preliminary data.</text>
</comment>
<feature type="transmembrane region" description="Helical" evidence="5">
    <location>
        <begin position="146"/>
        <end position="163"/>
    </location>
</feature>
<keyword evidence="4 5" id="KW-0472">Membrane</keyword>
<feature type="transmembrane region" description="Helical" evidence="5">
    <location>
        <begin position="262"/>
        <end position="281"/>
    </location>
</feature>
<accession>A0A9N9EY64</accession>
<dbReference type="PANTHER" id="PTHR12570">
    <property type="match status" value="1"/>
</dbReference>
<dbReference type="PANTHER" id="PTHR12570:SF65">
    <property type="entry name" value="MAGNESIUM TRANSPORTER NIPA9-RELATED"/>
    <property type="match status" value="1"/>
</dbReference>
<comment type="subcellular location">
    <subcellularLocation>
        <location evidence="1">Membrane</location>
        <topology evidence="1">Multi-pass membrane protein</topology>
    </subcellularLocation>
</comment>